<dbReference type="PIRSF" id="PIRSF006910">
    <property type="entry name" value="NA_bind_Rv2694c_prd"/>
    <property type="match status" value="1"/>
</dbReference>
<dbReference type="EMBL" id="JADOUA010000001">
    <property type="protein sequence ID" value="MBG6091146.1"/>
    <property type="molecule type" value="Genomic_DNA"/>
</dbReference>
<dbReference type="Proteomes" id="UP000614047">
    <property type="component" value="Unassembled WGS sequence"/>
</dbReference>
<accession>A0A931GPZ0</accession>
<dbReference type="Gene3D" id="2.40.50.140">
    <property type="entry name" value="Nucleic acid-binding proteins"/>
    <property type="match status" value="1"/>
</dbReference>
<proteinExistence type="predicted"/>
<feature type="region of interest" description="Disordered" evidence="1">
    <location>
        <begin position="1"/>
        <end position="32"/>
    </location>
</feature>
<evidence type="ECO:0000313" key="3">
    <source>
        <dbReference type="Proteomes" id="UP000614047"/>
    </source>
</evidence>
<sequence>MDEVPTGTTPRRDDPAGPETGPETARAGRGGLRRFLRRMASSKAELEAEELKRTSDEEGATPITACATRKRACVAGTLRTVTLRPRGGAPALEAELYDGTDVINLVWLGRRKIAGIDPGRRVRAEGLVSLQDGRKVMFNPRYELRGGS</sequence>
<comment type="caution">
    <text evidence="2">The sequence shown here is derived from an EMBL/GenBank/DDBJ whole genome shotgun (WGS) entry which is preliminary data.</text>
</comment>
<gene>
    <name evidence="2" type="ORF">IW256_005259</name>
</gene>
<evidence type="ECO:0000256" key="1">
    <source>
        <dbReference type="SAM" id="MobiDB-lite"/>
    </source>
</evidence>
<dbReference type="InterPro" id="IPR016499">
    <property type="entry name" value="NucleicA-bd_Rv2694c_prd"/>
</dbReference>
<name>A0A931GPZ0_9ACTN</name>
<evidence type="ECO:0000313" key="2">
    <source>
        <dbReference type="EMBL" id="MBG6091146.1"/>
    </source>
</evidence>
<dbReference type="InterPro" id="IPR012340">
    <property type="entry name" value="NA-bd_OB-fold"/>
</dbReference>
<dbReference type="RefSeq" id="WP_197013502.1">
    <property type="nucleotide sequence ID" value="NZ_BAABES010000001.1"/>
</dbReference>
<protein>
    <recommendedName>
        <fullName evidence="4">DNA-binding protein</fullName>
    </recommendedName>
</protein>
<evidence type="ECO:0008006" key="4">
    <source>
        <dbReference type="Google" id="ProtNLM"/>
    </source>
</evidence>
<reference evidence="2" key="1">
    <citation type="submission" date="2020-11" db="EMBL/GenBank/DDBJ databases">
        <title>Sequencing the genomes of 1000 actinobacteria strains.</title>
        <authorList>
            <person name="Klenk H.-P."/>
        </authorList>
    </citation>
    <scope>NUCLEOTIDE SEQUENCE</scope>
    <source>
        <strain evidence="2">DSM 43175</strain>
    </source>
</reference>
<dbReference type="AlphaFoldDB" id="A0A931GPZ0"/>
<keyword evidence="3" id="KW-1185">Reference proteome</keyword>
<dbReference type="CDD" id="cd04488">
    <property type="entry name" value="RecG_wedge_OBF"/>
    <property type="match status" value="1"/>
</dbReference>
<organism evidence="2 3">
    <name type="scientific">Actinomadura viridis</name>
    <dbReference type="NCBI Taxonomy" id="58110"/>
    <lineage>
        <taxon>Bacteria</taxon>
        <taxon>Bacillati</taxon>
        <taxon>Actinomycetota</taxon>
        <taxon>Actinomycetes</taxon>
        <taxon>Streptosporangiales</taxon>
        <taxon>Thermomonosporaceae</taxon>
        <taxon>Actinomadura</taxon>
    </lineage>
</organism>